<evidence type="ECO:0000259" key="11">
    <source>
        <dbReference type="PROSITE" id="PS51489"/>
    </source>
</evidence>
<dbReference type="InterPro" id="IPR013212">
    <property type="entry name" value="Mad3/Bub1_I"/>
</dbReference>
<dbReference type="CDD" id="cd22265">
    <property type="entry name" value="UDM1_RNF168"/>
    <property type="match status" value="1"/>
</dbReference>
<feature type="region of interest" description="Disordered" evidence="9">
    <location>
        <begin position="142"/>
        <end position="161"/>
    </location>
</feature>
<reference evidence="12 13" key="1">
    <citation type="journal article" date="2017" name="Nat. Ecol. Evol.">
        <title>Scallop genome provides insights into evolution of bilaterian karyotype and development.</title>
        <authorList>
            <person name="Wang S."/>
            <person name="Zhang J."/>
            <person name="Jiao W."/>
            <person name="Li J."/>
            <person name="Xun X."/>
            <person name="Sun Y."/>
            <person name="Guo X."/>
            <person name="Huan P."/>
            <person name="Dong B."/>
            <person name="Zhang L."/>
            <person name="Hu X."/>
            <person name="Sun X."/>
            <person name="Wang J."/>
            <person name="Zhao C."/>
            <person name="Wang Y."/>
            <person name="Wang D."/>
            <person name="Huang X."/>
            <person name="Wang R."/>
            <person name="Lv J."/>
            <person name="Li Y."/>
            <person name="Zhang Z."/>
            <person name="Liu B."/>
            <person name="Lu W."/>
            <person name="Hui Y."/>
            <person name="Liang J."/>
            <person name="Zhou Z."/>
            <person name="Hou R."/>
            <person name="Li X."/>
            <person name="Liu Y."/>
            <person name="Li H."/>
            <person name="Ning X."/>
            <person name="Lin Y."/>
            <person name="Zhao L."/>
            <person name="Xing Q."/>
            <person name="Dou J."/>
            <person name="Li Y."/>
            <person name="Mao J."/>
            <person name="Guo H."/>
            <person name="Dou H."/>
            <person name="Li T."/>
            <person name="Mu C."/>
            <person name="Jiang W."/>
            <person name="Fu Q."/>
            <person name="Fu X."/>
            <person name="Miao Y."/>
            <person name="Liu J."/>
            <person name="Yu Q."/>
            <person name="Li R."/>
            <person name="Liao H."/>
            <person name="Li X."/>
            <person name="Kong Y."/>
            <person name="Jiang Z."/>
            <person name="Chourrout D."/>
            <person name="Li R."/>
            <person name="Bao Z."/>
        </authorList>
    </citation>
    <scope>NUCLEOTIDE SEQUENCE [LARGE SCALE GENOMIC DNA]</scope>
    <source>
        <strain evidence="12 13">PY_sf001</strain>
    </source>
</reference>
<dbReference type="AlphaFoldDB" id="A0A210QQ83"/>
<dbReference type="GO" id="GO:0005524">
    <property type="term" value="F:ATP binding"/>
    <property type="evidence" value="ECO:0007669"/>
    <property type="project" value="UniProtKB-UniRule"/>
</dbReference>
<evidence type="ECO:0000256" key="6">
    <source>
        <dbReference type="ARBA" id="ARBA00023328"/>
    </source>
</evidence>
<keyword evidence="6" id="KW-0137">Centromere</keyword>
<dbReference type="OrthoDB" id="248495at2759"/>
<dbReference type="GO" id="GO:0032991">
    <property type="term" value="C:protein-containing complex"/>
    <property type="evidence" value="ECO:0007669"/>
    <property type="project" value="UniProtKB-ARBA"/>
</dbReference>
<dbReference type="PANTHER" id="PTHR14030">
    <property type="entry name" value="MITOTIC CHECKPOINT SERINE/THREONINE-PROTEIN KINASE BUB1"/>
    <property type="match status" value="1"/>
</dbReference>
<keyword evidence="2" id="KW-0158">Chromosome</keyword>
<feature type="coiled-coil region" evidence="8">
    <location>
        <begin position="268"/>
        <end position="379"/>
    </location>
</feature>
<feature type="compositionally biased region" description="Basic and acidic residues" evidence="9">
    <location>
        <begin position="677"/>
        <end position="689"/>
    </location>
</feature>
<dbReference type="Pfam" id="PF00069">
    <property type="entry name" value="Pkinase"/>
    <property type="match status" value="1"/>
</dbReference>
<keyword evidence="8" id="KW-0175">Coiled coil</keyword>
<keyword evidence="3 7" id="KW-0547">Nucleotide-binding</keyword>
<feature type="binding site" evidence="7">
    <location>
        <position position="881"/>
    </location>
    <ligand>
        <name>ATP</name>
        <dbReference type="ChEBI" id="CHEBI:30616"/>
    </ligand>
</feature>
<evidence type="ECO:0000256" key="4">
    <source>
        <dbReference type="ARBA" id="ARBA00022838"/>
    </source>
</evidence>
<dbReference type="GO" id="GO:0007094">
    <property type="term" value="P:mitotic spindle assembly checkpoint signaling"/>
    <property type="evidence" value="ECO:0007669"/>
    <property type="project" value="InterPro"/>
</dbReference>
<feature type="compositionally biased region" description="Polar residues" evidence="9">
    <location>
        <begin position="413"/>
        <end position="431"/>
    </location>
</feature>
<evidence type="ECO:0000256" key="8">
    <source>
        <dbReference type="SAM" id="Coils"/>
    </source>
</evidence>
<dbReference type="GO" id="GO:0004672">
    <property type="term" value="F:protein kinase activity"/>
    <property type="evidence" value="ECO:0007669"/>
    <property type="project" value="InterPro"/>
</dbReference>
<organism evidence="12 13">
    <name type="scientific">Mizuhopecten yessoensis</name>
    <name type="common">Japanese scallop</name>
    <name type="synonym">Patinopecten yessoensis</name>
    <dbReference type="NCBI Taxonomy" id="6573"/>
    <lineage>
        <taxon>Eukaryota</taxon>
        <taxon>Metazoa</taxon>
        <taxon>Spiralia</taxon>
        <taxon>Lophotrochozoa</taxon>
        <taxon>Mollusca</taxon>
        <taxon>Bivalvia</taxon>
        <taxon>Autobranchia</taxon>
        <taxon>Pteriomorphia</taxon>
        <taxon>Pectinida</taxon>
        <taxon>Pectinoidea</taxon>
        <taxon>Pectinidae</taxon>
        <taxon>Mizuhopecten</taxon>
    </lineage>
</organism>
<dbReference type="STRING" id="6573.A0A210QQ83"/>
<gene>
    <name evidence="12" type="ORF">KP79_PYT00795</name>
</gene>
<feature type="domain" description="BUB1 N-terminal" evidence="11">
    <location>
        <begin position="6"/>
        <end position="171"/>
    </location>
</feature>
<evidence type="ECO:0000256" key="7">
    <source>
        <dbReference type="PROSITE-ProRule" id="PRU10141"/>
    </source>
</evidence>
<dbReference type="SMART" id="SM00220">
    <property type="entry name" value="S_TKc"/>
    <property type="match status" value="1"/>
</dbReference>
<dbReference type="PROSITE" id="PS00108">
    <property type="entry name" value="PROTEIN_KINASE_ST"/>
    <property type="match status" value="1"/>
</dbReference>
<evidence type="ECO:0000313" key="12">
    <source>
        <dbReference type="EMBL" id="OWF50892.1"/>
    </source>
</evidence>
<comment type="caution">
    <text evidence="12">The sequence shown here is derived from an EMBL/GenBank/DDBJ whole genome shotgun (WGS) entry which is preliminary data.</text>
</comment>
<feature type="compositionally biased region" description="Polar residues" evidence="9">
    <location>
        <begin position="716"/>
        <end position="726"/>
    </location>
</feature>
<dbReference type="InterPro" id="IPR017441">
    <property type="entry name" value="Protein_kinase_ATP_BS"/>
</dbReference>
<keyword evidence="13" id="KW-1185">Reference proteome</keyword>
<dbReference type="PANTHER" id="PTHR14030:SF4">
    <property type="entry name" value="BUB1 KINASE, ISOFORM A-RELATED"/>
    <property type="match status" value="1"/>
</dbReference>
<evidence type="ECO:0000256" key="3">
    <source>
        <dbReference type="ARBA" id="ARBA00022741"/>
    </source>
</evidence>
<sequence length="1151" mass="131299">MNRREFEEELQAYKGNDPFEVWHRYILHIEKFCPEGTKESNLVELLDRCFRTFNNIPHYKNDQRYVSAWIKYADFCKEPLEIYSYMKKQGIGMTLALFYEAWANATWQLGSMQNADMILQEGIRCQAQPLDQLQRKRDEFQRRRITENQAPGSGAGYSKVSSRDGHIQVFNDENVNPNKPAQAKHQVQKCNDENVNPNLAPKVQIYNDENLKPSVPPQVQSQVQVHNDENLNPSVPSQRIMYCKEKLLMGIEELSFEELRAKHWWAKRKREQEIKAFIDEEKRGLEEEKRRFTEEMERNRAMLAQEAEKIRHERDRLRQEQEEMRLQCQQQQARANMERVTLQQQQQQQQQQQHQQQHQQQLQQQQQQRQQEVMEMEIQQRLATQLSISDASNQHLSGFRTRESGAMKHLNFGSDNSLRSNMLSRGSASGDQTEDFGLRPITSQMSESVDKRDVSVNPNLRCTPVDQSLSTPNDSQTSLRQFSSGRQSLTAPSPTVNTKEALQLVQGFFSASLDLEKDLGWGGDMEVPQKNDGIGAQERIVQPTEPPKPSGGLLFSIYDETQESENKPTPVNNNMDRVEKENGGQSQIPRQNLMFSVKPLTQKSKPPSLSKKMEFSVLQDGDNQMEGIESQAMDDCTIGPVGSHLSFAAAAHIASTPFNANNSHGPQSTFTLDLEQEVSKKSKTEEKGAQESAGNLYEDAAMQPINLSPIMEGSNEESSGHQTGMTSLGGDSVFHSSGGRHPSADQKPNCHYPTDLDNHNESAHLIDTSGYIPLDLDEKTEALLSMSIRIDPHNPFDSDTIAEFLTNLPQPLSTYPNYVDCCDEIMQAVTAETIVSFGGDPYTVESLVGKGGYASVYKASSINLACEGLTDVCQDELFAMKIQKPGNPWEFYICSEIHDRLRKFQAPVDVSQAIMSVQKGYFFQNSSCLITKYFELGTLLDLVNLVKKEKQQVPESVAMYCAIELIRVVESLQRCEIIHGDIKPDNFLVQGLESLPVSSDPNVVFGTPHRPFQLIDFGQSIDMTKYPPGTTFMAQVKTSGFQCIEMKTNMPWTFQTDIFGLVGTIHVLVFGQYMKVYKSNEEWRMNSSFNRSWNNLWKNFFHTMLNIPSCHELPDLGQIRRQFELYFVENLLENFNSHQIKLRFLMTKQLF</sequence>
<feature type="region of interest" description="Disordered" evidence="9">
    <location>
        <begin position="410"/>
        <end position="495"/>
    </location>
</feature>
<dbReference type="Gene3D" id="6.10.130.20">
    <property type="match status" value="1"/>
</dbReference>
<evidence type="ECO:0000256" key="5">
    <source>
        <dbReference type="ARBA" id="ARBA00022840"/>
    </source>
</evidence>
<feature type="region of interest" description="Disordered" evidence="9">
    <location>
        <begin position="677"/>
        <end position="696"/>
    </location>
</feature>
<dbReference type="Proteomes" id="UP000242188">
    <property type="component" value="Unassembled WGS sequence"/>
</dbReference>
<comment type="subcellular location">
    <subcellularLocation>
        <location evidence="1">Chromosome</location>
        <location evidence="1">Centromere</location>
        <location evidence="1">Kinetochore</location>
    </subcellularLocation>
</comment>
<evidence type="ECO:0000259" key="10">
    <source>
        <dbReference type="PROSITE" id="PS50011"/>
    </source>
</evidence>
<dbReference type="InterPro" id="IPR008271">
    <property type="entry name" value="Ser/Thr_kinase_AS"/>
</dbReference>
<dbReference type="SMART" id="SM00777">
    <property type="entry name" value="Mad3_BUB1_I"/>
    <property type="match status" value="1"/>
</dbReference>
<accession>A0A210QQ83</accession>
<name>A0A210QQ83_MIZYE</name>
<dbReference type="GO" id="GO:0005634">
    <property type="term" value="C:nucleus"/>
    <property type="evidence" value="ECO:0007669"/>
    <property type="project" value="TreeGrafter"/>
</dbReference>
<dbReference type="Gene3D" id="1.10.510.10">
    <property type="entry name" value="Transferase(Phosphotransferase) domain 1"/>
    <property type="match status" value="1"/>
</dbReference>
<dbReference type="InterPro" id="IPR000719">
    <property type="entry name" value="Prot_kinase_dom"/>
</dbReference>
<keyword evidence="12" id="KW-0418">Kinase</keyword>
<dbReference type="InterPro" id="IPR015661">
    <property type="entry name" value="Bub1/Mad3"/>
</dbReference>
<dbReference type="PROSITE" id="PS00107">
    <property type="entry name" value="PROTEIN_KINASE_ATP"/>
    <property type="match status" value="1"/>
</dbReference>
<feature type="compositionally biased region" description="Polar residues" evidence="9">
    <location>
        <begin position="456"/>
        <end position="495"/>
    </location>
</feature>
<protein>
    <submittedName>
        <fullName evidence="12">Mitotic checkpoint serine/threonine-protein kinase BUB1</fullName>
    </submittedName>
</protein>
<proteinExistence type="predicted"/>
<evidence type="ECO:0000256" key="1">
    <source>
        <dbReference type="ARBA" id="ARBA00004629"/>
    </source>
</evidence>
<dbReference type="Gene3D" id="1.25.40.430">
    <property type="match status" value="1"/>
</dbReference>
<dbReference type="InterPro" id="IPR011009">
    <property type="entry name" value="Kinase-like_dom_sf"/>
</dbReference>
<keyword evidence="5 7" id="KW-0067">ATP-binding</keyword>
<dbReference type="PROSITE" id="PS51489">
    <property type="entry name" value="BUB1_N"/>
    <property type="match status" value="1"/>
</dbReference>
<keyword evidence="4" id="KW-0995">Kinetochore</keyword>
<feature type="region of interest" description="Disordered" evidence="9">
    <location>
        <begin position="710"/>
        <end position="756"/>
    </location>
</feature>
<dbReference type="PROSITE" id="PS50011">
    <property type="entry name" value="PROTEIN_KINASE_DOM"/>
    <property type="match status" value="1"/>
</dbReference>
<dbReference type="EMBL" id="NEDP02002419">
    <property type="protein sequence ID" value="OWF50892.1"/>
    <property type="molecule type" value="Genomic_DNA"/>
</dbReference>
<evidence type="ECO:0000256" key="2">
    <source>
        <dbReference type="ARBA" id="ARBA00022454"/>
    </source>
</evidence>
<dbReference type="Pfam" id="PF08311">
    <property type="entry name" value="Mad3_BUB1_I"/>
    <property type="match status" value="1"/>
</dbReference>
<dbReference type="GO" id="GO:0051754">
    <property type="term" value="P:meiotic sister chromatid cohesion, centromeric"/>
    <property type="evidence" value="ECO:0007669"/>
    <property type="project" value="TreeGrafter"/>
</dbReference>
<keyword evidence="12" id="KW-0808">Transferase</keyword>
<dbReference type="SUPFAM" id="SSF56112">
    <property type="entry name" value="Protein kinase-like (PK-like)"/>
    <property type="match status" value="1"/>
</dbReference>
<evidence type="ECO:0000256" key="9">
    <source>
        <dbReference type="SAM" id="MobiDB-lite"/>
    </source>
</evidence>
<evidence type="ECO:0000313" key="13">
    <source>
        <dbReference type="Proteomes" id="UP000242188"/>
    </source>
</evidence>
<feature type="domain" description="Protein kinase" evidence="10">
    <location>
        <begin position="842"/>
        <end position="1151"/>
    </location>
</feature>
<dbReference type="GO" id="GO:0000776">
    <property type="term" value="C:kinetochore"/>
    <property type="evidence" value="ECO:0007669"/>
    <property type="project" value="UniProtKB-KW"/>
</dbReference>